<evidence type="ECO:0000259" key="3">
    <source>
        <dbReference type="PROSITE" id="PS50157"/>
    </source>
</evidence>
<keyword evidence="1" id="KW-0479">Metal-binding</keyword>
<dbReference type="GO" id="GO:0008270">
    <property type="term" value="F:zinc ion binding"/>
    <property type="evidence" value="ECO:0007669"/>
    <property type="project" value="UniProtKB-KW"/>
</dbReference>
<feature type="region of interest" description="Disordered" evidence="2">
    <location>
        <begin position="180"/>
        <end position="216"/>
    </location>
</feature>
<feature type="domain" description="C2H2-type" evidence="3">
    <location>
        <begin position="382"/>
        <end position="409"/>
    </location>
</feature>
<reference evidence="4" key="1">
    <citation type="submission" date="2022-06" db="EMBL/GenBank/DDBJ databases">
        <title>Genome Sequence of Candolleomyces eurysporus.</title>
        <authorList>
            <person name="Buettner E."/>
        </authorList>
    </citation>
    <scope>NUCLEOTIDE SEQUENCE</scope>
    <source>
        <strain evidence="4">VTCC 930004</strain>
    </source>
</reference>
<keyword evidence="5" id="KW-1185">Reference proteome</keyword>
<dbReference type="EMBL" id="JANBPK010000978">
    <property type="protein sequence ID" value="KAJ2927553.1"/>
    <property type="molecule type" value="Genomic_DNA"/>
</dbReference>
<dbReference type="Gene3D" id="3.30.160.60">
    <property type="entry name" value="Classic Zinc Finger"/>
    <property type="match status" value="1"/>
</dbReference>
<keyword evidence="1" id="KW-0862">Zinc</keyword>
<dbReference type="SUPFAM" id="SSF57667">
    <property type="entry name" value="beta-beta-alpha zinc fingers"/>
    <property type="match status" value="1"/>
</dbReference>
<dbReference type="Proteomes" id="UP001140091">
    <property type="component" value="Unassembled WGS sequence"/>
</dbReference>
<feature type="compositionally biased region" description="Low complexity" evidence="2">
    <location>
        <begin position="187"/>
        <end position="209"/>
    </location>
</feature>
<dbReference type="Pfam" id="PF00096">
    <property type="entry name" value="zf-C2H2"/>
    <property type="match status" value="1"/>
</dbReference>
<dbReference type="AlphaFoldDB" id="A0A9W8J7H3"/>
<feature type="compositionally biased region" description="Polar residues" evidence="2">
    <location>
        <begin position="243"/>
        <end position="254"/>
    </location>
</feature>
<evidence type="ECO:0000313" key="5">
    <source>
        <dbReference type="Proteomes" id="UP001140091"/>
    </source>
</evidence>
<evidence type="ECO:0000256" key="1">
    <source>
        <dbReference type="PROSITE-ProRule" id="PRU00042"/>
    </source>
</evidence>
<sequence length="439" mass="48918">MDLDWQLWESLLAELNSCDAKCDELDKQAKAFSDPPIASGESDMIFPEDFMMETLPNLQPNDSDWYNFADYFGLIEPTPQFQPDFTLGGNMATRSAPSNLGTIPHFQEPRSTLPTYLSSATSSSHPAPQPLADNTTFLYSDQVASSPLDALACSPCVSHSSSDIGQESRRGNRADSACLQGVSDLRSPPGCSSPTSNNTTTTAGLPTSNFGAGWEHFDQVSEPPSLDDWNLLWQQFTWVEQPNATSEETKTTTALPRKRRSRNHTTGTASSSSLDVHVASADPLLPQVDFDCFTGPMVVPPGREPHPDAHLAILHVHRLRKPSSPWSANPEVPPVYDPSGTCYADLVWNPSCPKLKQQRWQYWSRKLRTNHSQRKSKTPQKFRCEECGEAFSRYAELARHEKKSCKLRDIIEWIQCNECGHMVTARDDGFARHVRSCKV</sequence>
<feature type="non-terminal residue" evidence="4">
    <location>
        <position position="439"/>
    </location>
</feature>
<name>A0A9W8J7H3_9AGAR</name>
<feature type="region of interest" description="Disordered" evidence="2">
    <location>
        <begin position="113"/>
        <end position="133"/>
    </location>
</feature>
<organism evidence="4 5">
    <name type="scientific">Candolleomyces eurysporus</name>
    <dbReference type="NCBI Taxonomy" id="2828524"/>
    <lineage>
        <taxon>Eukaryota</taxon>
        <taxon>Fungi</taxon>
        <taxon>Dikarya</taxon>
        <taxon>Basidiomycota</taxon>
        <taxon>Agaricomycotina</taxon>
        <taxon>Agaricomycetes</taxon>
        <taxon>Agaricomycetidae</taxon>
        <taxon>Agaricales</taxon>
        <taxon>Agaricineae</taxon>
        <taxon>Psathyrellaceae</taxon>
        <taxon>Candolleomyces</taxon>
    </lineage>
</organism>
<dbReference type="PROSITE" id="PS50157">
    <property type="entry name" value="ZINC_FINGER_C2H2_2"/>
    <property type="match status" value="1"/>
</dbReference>
<protein>
    <recommendedName>
        <fullName evidence="3">C2H2-type domain-containing protein</fullName>
    </recommendedName>
</protein>
<proteinExistence type="predicted"/>
<dbReference type="InterPro" id="IPR036236">
    <property type="entry name" value="Znf_C2H2_sf"/>
</dbReference>
<dbReference type="OrthoDB" id="2687452at2759"/>
<dbReference type="InterPro" id="IPR013087">
    <property type="entry name" value="Znf_C2H2_type"/>
</dbReference>
<evidence type="ECO:0000313" key="4">
    <source>
        <dbReference type="EMBL" id="KAJ2927553.1"/>
    </source>
</evidence>
<accession>A0A9W8J7H3</accession>
<comment type="caution">
    <text evidence="4">The sequence shown here is derived from an EMBL/GenBank/DDBJ whole genome shotgun (WGS) entry which is preliminary data.</text>
</comment>
<feature type="region of interest" description="Disordered" evidence="2">
    <location>
        <begin position="243"/>
        <end position="274"/>
    </location>
</feature>
<feature type="compositionally biased region" description="Polar residues" evidence="2">
    <location>
        <begin position="264"/>
        <end position="274"/>
    </location>
</feature>
<gene>
    <name evidence="4" type="ORF">H1R20_g9534</name>
</gene>
<evidence type="ECO:0000256" key="2">
    <source>
        <dbReference type="SAM" id="MobiDB-lite"/>
    </source>
</evidence>
<keyword evidence="1" id="KW-0863">Zinc-finger</keyword>